<dbReference type="RefSeq" id="WP_183612686.1">
    <property type="nucleotide sequence ID" value="NZ_JACICY010000003.1"/>
</dbReference>
<protein>
    <submittedName>
        <fullName evidence="2">Crotonobetainyl-CoA:carnitine CoA-transferase CaiB-like acyl-CoA transferase</fullName>
    </submittedName>
</protein>
<dbReference type="Proteomes" id="UP000562395">
    <property type="component" value="Unassembled WGS sequence"/>
</dbReference>
<sequence>MVVEISDTPAACFAATLFADYGATTYIIEPAASTSNPNVLSPALRTALSRNKRSVELDSARDKDAVEALLARADVVCTDVPRRSWADHPLLAGINDRDNAPTVVSIFPPGADRPDLWPWSTHPAFSAAASGLMTITGWENGPPVQPEVPLADYCAGALATLQVAAALWRGSARGLIIEEPMHRALSRMIEWQCPAASVLGYPAQRQGNSLPLNMGVGSLCRSRDGKYISVSAVGDKIVANLLRLIGGDVMLQDPRFATMEARRVHGPEVNRLMGDWAKNYTADELMRFAIEHDIVMGLVHDAGGIGHDRQVEARGNLVEVADGTASLTLVAVTPSLGNGLGRSDLCSKQIVGVVAARRFGR</sequence>
<dbReference type="InterPro" id="IPR023606">
    <property type="entry name" value="CoA-Trfase_III_dom_1_sf"/>
</dbReference>
<reference evidence="2 3" key="1">
    <citation type="submission" date="2020-08" db="EMBL/GenBank/DDBJ databases">
        <title>Genomic Encyclopedia of Type Strains, Phase IV (KMG-IV): sequencing the most valuable type-strain genomes for metagenomic binning, comparative biology and taxonomic classification.</title>
        <authorList>
            <person name="Goeker M."/>
        </authorList>
    </citation>
    <scope>NUCLEOTIDE SEQUENCE [LARGE SCALE GENOMIC DNA]</scope>
    <source>
        <strain evidence="2 3">DSM 14552</strain>
    </source>
</reference>
<dbReference type="AlphaFoldDB" id="A0A7W6EVL1"/>
<dbReference type="Gene3D" id="3.40.50.10540">
    <property type="entry name" value="Crotonobetainyl-coa:carnitine coa-transferase, domain 1"/>
    <property type="match status" value="1"/>
</dbReference>
<dbReference type="PANTHER" id="PTHR48228">
    <property type="entry name" value="SUCCINYL-COA--D-CITRAMALATE COA-TRANSFERASE"/>
    <property type="match status" value="1"/>
</dbReference>
<organism evidence="2 3">
    <name type="scientific">Novosphingobium hassiacum</name>
    <dbReference type="NCBI Taxonomy" id="173676"/>
    <lineage>
        <taxon>Bacteria</taxon>
        <taxon>Pseudomonadati</taxon>
        <taxon>Pseudomonadota</taxon>
        <taxon>Alphaproteobacteria</taxon>
        <taxon>Sphingomonadales</taxon>
        <taxon>Sphingomonadaceae</taxon>
        <taxon>Novosphingobium</taxon>
    </lineage>
</organism>
<dbReference type="SUPFAM" id="SSF89796">
    <property type="entry name" value="CoA-transferase family III (CaiB/BaiF)"/>
    <property type="match status" value="1"/>
</dbReference>
<dbReference type="InterPro" id="IPR050509">
    <property type="entry name" value="CoA-transferase_III"/>
</dbReference>
<dbReference type="InterPro" id="IPR044855">
    <property type="entry name" value="CoA-Trfase_III_dom3_sf"/>
</dbReference>
<proteinExistence type="predicted"/>
<name>A0A7W6EVL1_9SPHN</name>
<evidence type="ECO:0000313" key="2">
    <source>
        <dbReference type="EMBL" id="MBB3860418.1"/>
    </source>
</evidence>
<evidence type="ECO:0000256" key="1">
    <source>
        <dbReference type="ARBA" id="ARBA00022679"/>
    </source>
</evidence>
<evidence type="ECO:0000313" key="3">
    <source>
        <dbReference type="Proteomes" id="UP000562395"/>
    </source>
</evidence>
<dbReference type="EMBL" id="JACICY010000003">
    <property type="protein sequence ID" value="MBB3860418.1"/>
    <property type="molecule type" value="Genomic_DNA"/>
</dbReference>
<dbReference type="Gene3D" id="3.30.1540.10">
    <property type="entry name" value="formyl-coa transferase, domain 3"/>
    <property type="match status" value="1"/>
</dbReference>
<dbReference type="PANTHER" id="PTHR48228:SF6">
    <property type="entry name" value="L-CARNITINE COA-TRANSFERASE"/>
    <property type="match status" value="1"/>
</dbReference>
<keyword evidence="1 2" id="KW-0808">Transferase</keyword>
<comment type="caution">
    <text evidence="2">The sequence shown here is derived from an EMBL/GenBank/DDBJ whole genome shotgun (WGS) entry which is preliminary data.</text>
</comment>
<accession>A0A7W6EVL1</accession>
<dbReference type="InterPro" id="IPR003673">
    <property type="entry name" value="CoA-Trfase_fam_III"/>
</dbReference>
<gene>
    <name evidence="2" type="ORF">GGQ88_001684</name>
</gene>
<dbReference type="Pfam" id="PF02515">
    <property type="entry name" value="CoA_transf_3"/>
    <property type="match status" value="1"/>
</dbReference>
<dbReference type="GO" id="GO:0016740">
    <property type="term" value="F:transferase activity"/>
    <property type="evidence" value="ECO:0007669"/>
    <property type="project" value="UniProtKB-KW"/>
</dbReference>
<keyword evidence="3" id="KW-1185">Reference proteome</keyword>